<dbReference type="PATRIC" id="fig|270351.10.peg.4277"/>
<dbReference type="OrthoDB" id="9977652at2"/>
<proteinExistence type="predicted"/>
<evidence type="ECO:0000256" key="1">
    <source>
        <dbReference type="SAM" id="MobiDB-lite"/>
    </source>
</evidence>
<evidence type="ECO:0000259" key="2">
    <source>
        <dbReference type="Pfam" id="PF15604"/>
    </source>
</evidence>
<dbReference type="InterPro" id="IPR028949">
    <property type="entry name" value="Ntox15"/>
</dbReference>
<dbReference type="KEGG" id="maqu:Maq22A_c22185"/>
<dbReference type="AlphaFoldDB" id="A0A0C6F434"/>
<sequence length="188" mass="22004">MLKGGGPVGRTITAVMESSPTAMPWFDEVPRDDFERALFAKARELEAQGVDRDEILKWFRGEGVAHAKTKAKSDSDAQAKTQASRRSGTVRVTQTRIRCYKLDKHLTGDKKKDEVFIKEFCRQLREQESEVNKMTREEWENARQHFKNNKRDGSEIDYRNNERQRLIKNYIQKIICRPQRQGFGRIKK</sequence>
<dbReference type="RefSeq" id="WP_082742626.1">
    <property type="nucleotide sequence ID" value="NZ_AP014704.1"/>
</dbReference>
<feature type="compositionally biased region" description="Basic and acidic residues" evidence="1">
    <location>
        <begin position="67"/>
        <end position="77"/>
    </location>
</feature>
<feature type="region of interest" description="Disordered" evidence="1">
    <location>
        <begin position="67"/>
        <end position="87"/>
    </location>
</feature>
<protein>
    <recommendedName>
        <fullName evidence="2">Novel toxin 15 domain-containing protein</fullName>
    </recommendedName>
</protein>
<dbReference type="Pfam" id="PF15604">
    <property type="entry name" value="Ntox15"/>
    <property type="match status" value="1"/>
</dbReference>
<dbReference type="EMBL" id="AP014704">
    <property type="protein sequence ID" value="BAQ47421.1"/>
    <property type="molecule type" value="Genomic_DNA"/>
</dbReference>
<evidence type="ECO:0000313" key="3">
    <source>
        <dbReference type="EMBL" id="BAQ47421.1"/>
    </source>
</evidence>
<feature type="domain" description="Novel toxin 15" evidence="2">
    <location>
        <begin position="117"/>
        <end position="165"/>
    </location>
</feature>
<feature type="compositionally biased region" description="Polar residues" evidence="1">
    <location>
        <begin position="78"/>
        <end position="87"/>
    </location>
</feature>
<dbReference type="Proteomes" id="UP000061432">
    <property type="component" value="Chromosome"/>
</dbReference>
<accession>A0A0C6F434</accession>
<evidence type="ECO:0000313" key="4">
    <source>
        <dbReference type="Proteomes" id="UP000061432"/>
    </source>
</evidence>
<name>A0A0C6F434_9HYPH</name>
<organism evidence="3 4">
    <name type="scientific">Methylobacterium aquaticum</name>
    <dbReference type="NCBI Taxonomy" id="270351"/>
    <lineage>
        <taxon>Bacteria</taxon>
        <taxon>Pseudomonadati</taxon>
        <taxon>Pseudomonadota</taxon>
        <taxon>Alphaproteobacteria</taxon>
        <taxon>Hyphomicrobiales</taxon>
        <taxon>Methylobacteriaceae</taxon>
        <taxon>Methylobacterium</taxon>
    </lineage>
</organism>
<gene>
    <name evidence="3" type="ORF">Maq22A_c22185</name>
</gene>
<reference evidence="4" key="2">
    <citation type="submission" date="2015-01" db="EMBL/GenBank/DDBJ databases">
        <title>Complete genome sequence of Methylobacterium aquaticum strain 22A.</title>
        <authorList>
            <person name="Tani A."/>
            <person name="Ogura Y."/>
            <person name="Hayashi T."/>
        </authorList>
    </citation>
    <scope>NUCLEOTIDE SEQUENCE [LARGE SCALE GENOMIC DNA]</scope>
    <source>
        <strain evidence="4">MA-22A</strain>
    </source>
</reference>
<reference evidence="3 4" key="1">
    <citation type="journal article" date="2015" name="Genome Announc.">
        <title>Complete Genome Sequence of Methylobacterium aquaticum Strain 22A, Isolated from Racomitrium japonicum Moss.</title>
        <authorList>
            <person name="Tani A."/>
            <person name="Ogura Y."/>
            <person name="Hayashi T."/>
            <person name="Kimbara K."/>
        </authorList>
    </citation>
    <scope>NUCLEOTIDE SEQUENCE [LARGE SCALE GENOMIC DNA]</scope>
    <source>
        <strain evidence="3 4">MA-22A</strain>
    </source>
</reference>